<gene>
    <name evidence="4" type="ORF">FYJ66_02935</name>
</gene>
<dbReference type="InterPro" id="IPR050624">
    <property type="entry name" value="HTH-type_Tx_Regulator"/>
</dbReference>
<feature type="DNA-binding region" description="H-T-H motif" evidence="2">
    <location>
        <begin position="29"/>
        <end position="48"/>
    </location>
</feature>
<reference evidence="4" key="1">
    <citation type="submission" date="2019-09" db="EMBL/GenBank/DDBJ databases">
        <title>In-depth cultivation of the pig gut microbiome towards novel bacterial diversity and tailored functional studies.</title>
        <authorList>
            <person name="Wylensek D."/>
            <person name="Hitch T.C.A."/>
            <person name="Clavel T."/>
        </authorList>
    </citation>
    <scope>NUCLEOTIDE SEQUENCE</scope>
    <source>
        <strain evidence="4">RF-744-FAT-WT-3</strain>
    </source>
</reference>
<dbReference type="PRINTS" id="PR00455">
    <property type="entry name" value="HTHTETR"/>
</dbReference>
<comment type="caution">
    <text evidence="4">The sequence shown here is derived from an EMBL/GenBank/DDBJ whole genome shotgun (WGS) entry which is preliminary data.</text>
</comment>
<dbReference type="GO" id="GO:0003677">
    <property type="term" value="F:DNA binding"/>
    <property type="evidence" value="ECO:0007669"/>
    <property type="project" value="UniProtKB-UniRule"/>
</dbReference>
<dbReference type="Gene3D" id="1.10.357.10">
    <property type="entry name" value="Tetracycline Repressor, domain 2"/>
    <property type="match status" value="1"/>
</dbReference>
<dbReference type="Pfam" id="PF00440">
    <property type="entry name" value="TetR_N"/>
    <property type="match status" value="1"/>
</dbReference>
<dbReference type="SUPFAM" id="SSF48498">
    <property type="entry name" value="Tetracyclin repressor-like, C-terminal domain"/>
    <property type="match status" value="1"/>
</dbReference>
<keyword evidence="1 2" id="KW-0238">DNA-binding</keyword>
<evidence type="ECO:0000313" key="4">
    <source>
        <dbReference type="EMBL" id="MST68545.1"/>
    </source>
</evidence>
<dbReference type="InterPro" id="IPR036271">
    <property type="entry name" value="Tet_transcr_reg_TetR-rel_C_sf"/>
</dbReference>
<dbReference type="PANTHER" id="PTHR43479:SF11">
    <property type="entry name" value="ACREF_ENVCD OPERON REPRESSOR-RELATED"/>
    <property type="match status" value="1"/>
</dbReference>
<organism evidence="4">
    <name type="scientific">Baileyella intestinalis</name>
    <dbReference type="NCBI Taxonomy" id="2606709"/>
    <lineage>
        <taxon>Bacteria</taxon>
        <taxon>Bacillati</taxon>
        <taxon>Bacillota</taxon>
        <taxon>Clostridia</taxon>
        <taxon>Peptostreptococcales</taxon>
        <taxon>Anaerovoracaceae</taxon>
        <taxon>Baileyella</taxon>
    </lineage>
</organism>
<proteinExistence type="predicted"/>
<protein>
    <submittedName>
        <fullName evidence="4">TetR/AcrR family transcriptional regulator</fullName>
    </submittedName>
</protein>
<dbReference type="InterPro" id="IPR009057">
    <property type="entry name" value="Homeodomain-like_sf"/>
</dbReference>
<dbReference type="AlphaFoldDB" id="A0A6A8M5F0"/>
<dbReference type="PROSITE" id="PS50977">
    <property type="entry name" value="HTH_TETR_2"/>
    <property type="match status" value="1"/>
</dbReference>
<sequence length="199" mass="23311">MRSTRNTAKEKIIDAAWELFQEVGYENATVNDIIKKSGTSRGAFYHHFRAKEDLLFQMAWYFDQGYEGWLENQPEDQNPITTLYKFLIFTLESVENSKYKDFLSQLYGYEVMTDGDRPIIDEQRLYFKTLLSLCADARNKKLISEEWSEYTLARTLAGLGRGLTYNWLLEKCRYSLTRTAERVFKSLLKSIATIDVDLT</sequence>
<dbReference type="EMBL" id="VUNB01000002">
    <property type="protein sequence ID" value="MST68545.1"/>
    <property type="molecule type" value="Genomic_DNA"/>
</dbReference>
<accession>A0A6A8M5F0</accession>
<feature type="domain" description="HTH tetR-type" evidence="3">
    <location>
        <begin position="6"/>
        <end position="66"/>
    </location>
</feature>
<name>A0A6A8M5F0_9FIRM</name>
<evidence type="ECO:0000256" key="1">
    <source>
        <dbReference type="ARBA" id="ARBA00023125"/>
    </source>
</evidence>
<dbReference type="InterPro" id="IPR001647">
    <property type="entry name" value="HTH_TetR"/>
</dbReference>
<evidence type="ECO:0000256" key="2">
    <source>
        <dbReference type="PROSITE-ProRule" id="PRU00335"/>
    </source>
</evidence>
<dbReference type="SUPFAM" id="SSF46689">
    <property type="entry name" value="Homeodomain-like"/>
    <property type="match status" value="1"/>
</dbReference>
<dbReference type="RefSeq" id="WP_154572016.1">
    <property type="nucleotide sequence ID" value="NZ_VUNB01000002.1"/>
</dbReference>
<dbReference type="PANTHER" id="PTHR43479">
    <property type="entry name" value="ACREF/ENVCD OPERON REPRESSOR-RELATED"/>
    <property type="match status" value="1"/>
</dbReference>
<evidence type="ECO:0000259" key="3">
    <source>
        <dbReference type="PROSITE" id="PS50977"/>
    </source>
</evidence>